<keyword evidence="2" id="KW-1185">Reference proteome</keyword>
<name>A0A4R5AY78_9FLAO</name>
<reference evidence="1 2" key="1">
    <citation type="submission" date="2019-03" db="EMBL/GenBank/DDBJ databases">
        <title>Flavobacterium AT-3-2 sp. nov., isolated from arctic soil.</title>
        <authorList>
            <person name="Chaudhary D.K."/>
        </authorList>
    </citation>
    <scope>NUCLEOTIDE SEQUENCE [LARGE SCALE GENOMIC DNA]</scope>
    <source>
        <strain evidence="1 2">AT-3-2</strain>
    </source>
</reference>
<protein>
    <submittedName>
        <fullName evidence="1">Uncharacterized protein</fullName>
    </submittedName>
</protein>
<dbReference type="RefSeq" id="WP_131908916.1">
    <property type="nucleotide sequence ID" value="NZ_SMFM01000002.1"/>
</dbReference>
<sequence length="102" mass="11142">MKTEITDKKAENQAAVSGSRLIGKTNVMILGMITELQKGGKVGVVGCKDPKDITERLKAKGIEVKSEPIIRKGQAQPIYDDEGIIGFENSDDVQTGFLFYCH</sequence>
<evidence type="ECO:0000313" key="2">
    <source>
        <dbReference type="Proteomes" id="UP000295278"/>
    </source>
</evidence>
<accession>A0A4R5AY78</accession>
<dbReference type="AlphaFoldDB" id="A0A4R5AY78"/>
<dbReference type="Proteomes" id="UP000295278">
    <property type="component" value="Unassembled WGS sequence"/>
</dbReference>
<evidence type="ECO:0000313" key="1">
    <source>
        <dbReference type="EMBL" id="TDD77120.1"/>
    </source>
</evidence>
<proteinExistence type="predicted"/>
<organism evidence="1 2">
    <name type="scientific">Flavobacterium caseinilyticum</name>
    <dbReference type="NCBI Taxonomy" id="2541732"/>
    <lineage>
        <taxon>Bacteria</taxon>
        <taxon>Pseudomonadati</taxon>
        <taxon>Bacteroidota</taxon>
        <taxon>Flavobacteriia</taxon>
        <taxon>Flavobacteriales</taxon>
        <taxon>Flavobacteriaceae</taxon>
        <taxon>Flavobacterium</taxon>
    </lineage>
</organism>
<dbReference type="EMBL" id="SMFM01000002">
    <property type="protein sequence ID" value="TDD77120.1"/>
    <property type="molecule type" value="Genomic_DNA"/>
</dbReference>
<comment type="caution">
    <text evidence="1">The sequence shown here is derived from an EMBL/GenBank/DDBJ whole genome shotgun (WGS) entry which is preliminary data.</text>
</comment>
<gene>
    <name evidence="1" type="ORF">E0F89_05845</name>
</gene>